<dbReference type="Proteomes" id="UP001381693">
    <property type="component" value="Unassembled WGS sequence"/>
</dbReference>
<keyword evidence="2" id="KW-0732">Signal</keyword>
<feature type="non-terminal residue" evidence="3">
    <location>
        <position position="66"/>
    </location>
</feature>
<evidence type="ECO:0000256" key="2">
    <source>
        <dbReference type="SAM" id="SignalP"/>
    </source>
</evidence>
<feature type="compositionally biased region" description="Polar residues" evidence="1">
    <location>
        <begin position="55"/>
        <end position="66"/>
    </location>
</feature>
<dbReference type="AlphaFoldDB" id="A0AAN8X874"/>
<evidence type="ECO:0000313" key="4">
    <source>
        <dbReference type="Proteomes" id="UP001381693"/>
    </source>
</evidence>
<organism evidence="3 4">
    <name type="scientific">Halocaridina rubra</name>
    <name type="common">Hawaiian red shrimp</name>
    <dbReference type="NCBI Taxonomy" id="373956"/>
    <lineage>
        <taxon>Eukaryota</taxon>
        <taxon>Metazoa</taxon>
        <taxon>Ecdysozoa</taxon>
        <taxon>Arthropoda</taxon>
        <taxon>Crustacea</taxon>
        <taxon>Multicrustacea</taxon>
        <taxon>Malacostraca</taxon>
        <taxon>Eumalacostraca</taxon>
        <taxon>Eucarida</taxon>
        <taxon>Decapoda</taxon>
        <taxon>Pleocyemata</taxon>
        <taxon>Caridea</taxon>
        <taxon>Atyoidea</taxon>
        <taxon>Atyidae</taxon>
        <taxon>Halocaridina</taxon>
    </lineage>
</organism>
<feature type="signal peptide" evidence="2">
    <location>
        <begin position="1"/>
        <end position="23"/>
    </location>
</feature>
<evidence type="ECO:0000256" key="1">
    <source>
        <dbReference type="SAM" id="MobiDB-lite"/>
    </source>
</evidence>
<protein>
    <submittedName>
        <fullName evidence="3">Uncharacterized protein</fullName>
    </submittedName>
</protein>
<gene>
    <name evidence="3" type="ORF">SK128_027562</name>
</gene>
<comment type="caution">
    <text evidence="3">The sequence shown here is derived from an EMBL/GenBank/DDBJ whole genome shotgun (WGS) entry which is preliminary data.</text>
</comment>
<reference evidence="3 4" key="1">
    <citation type="submission" date="2023-11" db="EMBL/GenBank/DDBJ databases">
        <title>Halocaridina rubra genome assembly.</title>
        <authorList>
            <person name="Smith C."/>
        </authorList>
    </citation>
    <scope>NUCLEOTIDE SEQUENCE [LARGE SCALE GENOMIC DNA]</scope>
    <source>
        <strain evidence="3">EP-1</strain>
        <tissue evidence="3">Whole</tissue>
    </source>
</reference>
<feature type="non-terminal residue" evidence="3">
    <location>
        <position position="1"/>
    </location>
</feature>
<evidence type="ECO:0000313" key="3">
    <source>
        <dbReference type="EMBL" id="KAK7079512.1"/>
    </source>
</evidence>
<sequence length="66" mass="7256">HSRCVTLCHFVILLILCLTEVYADRLELWENKHGCPLIRLSVASNSDLPPPESGVLSSGQPPSLTE</sequence>
<dbReference type="EMBL" id="JAXCGZ010006818">
    <property type="protein sequence ID" value="KAK7079512.1"/>
    <property type="molecule type" value="Genomic_DNA"/>
</dbReference>
<name>A0AAN8X874_HALRR</name>
<feature type="chain" id="PRO_5043055408" evidence="2">
    <location>
        <begin position="24"/>
        <end position="66"/>
    </location>
</feature>
<proteinExistence type="predicted"/>
<keyword evidence="4" id="KW-1185">Reference proteome</keyword>
<feature type="region of interest" description="Disordered" evidence="1">
    <location>
        <begin position="45"/>
        <end position="66"/>
    </location>
</feature>
<accession>A0AAN8X874</accession>